<keyword evidence="1" id="KW-0732">Signal</keyword>
<proteinExistence type="predicted"/>
<dbReference type="RefSeq" id="WP_229954604.1">
    <property type="nucleotide sequence ID" value="NZ_BAAAEM010000002.1"/>
</dbReference>
<protein>
    <recommendedName>
        <fullName evidence="4">DUF11 domain-containing protein</fullName>
    </recommendedName>
</protein>
<gene>
    <name evidence="2" type="ORF">GCM10009096_20760</name>
</gene>
<name>A0ABN1AKA5_9SPHN</name>
<dbReference type="Proteomes" id="UP001500713">
    <property type="component" value="Unassembled WGS sequence"/>
</dbReference>
<evidence type="ECO:0000256" key="1">
    <source>
        <dbReference type="SAM" id="SignalP"/>
    </source>
</evidence>
<sequence>MSKKRTILIEAAIVMGVLAAGVSAAQAAHASPLQTLVQAADSRANVKIESKVLVERTEQNDAGQAITKLYEPTEVKVIPGDRLVFVNSYRNTGSSAVTGFVVNNPVHSAVSFTGVNEDWATVSVDGGKSFGKLTEFTITEDGPDAESIEISRAAQPSDVTHIRWTFDNAIAAGASGELRFSGVVK</sequence>
<comment type="caution">
    <text evidence="2">The sequence shown here is derived from an EMBL/GenBank/DDBJ whole genome shotgun (WGS) entry which is preliminary data.</text>
</comment>
<feature type="signal peptide" evidence="1">
    <location>
        <begin position="1"/>
        <end position="27"/>
    </location>
</feature>
<dbReference type="EMBL" id="BAAAEM010000002">
    <property type="protein sequence ID" value="GAA0478665.1"/>
    <property type="molecule type" value="Genomic_DNA"/>
</dbReference>
<accession>A0ABN1AKA5</accession>
<evidence type="ECO:0000313" key="2">
    <source>
        <dbReference type="EMBL" id="GAA0478665.1"/>
    </source>
</evidence>
<evidence type="ECO:0000313" key="3">
    <source>
        <dbReference type="Proteomes" id="UP001500713"/>
    </source>
</evidence>
<feature type="chain" id="PRO_5047356739" description="DUF11 domain-containing protein" evidence="1">
    <location>
        <begin position="28"/>
        <end position="185"/>
    </location>
</feature>
<evidence type="ECO:0008006" key="4">
    <source>
        <dbReference type="Google" id="ProtNLM"/>
    </source>
</evidence>
<keyword evidence="3" id="KW-1185">Reference proteome</keyword>
<organism evidence="2 3">
    <name type="scientific">Parasphingorhabdus litoris</name>
    <dbReference type="NCBI Taxonomy" id="394733"/>
    <lineage>
        <taxon>Bacteria</taxon>
        <taxon>Pseudomonadati</taxon>
        <taxon>Pseudomonadota</taxon>
        <taxon>Alphaproteobacteria</taxon>
        <taxon>Sphingomonadales</taxon>
        <taxon>Sphingomonadaceae</taxon>
        <taxon>Parasphingorhabdus</taxon>
    </lineage>
</organism>
<reference evidence="2 3" key="1">
    <citation type="journal article" date="2019" name="Int. J. Syst. Evol. Microbiol.">
        <title>The Global Catalogue of Microorganisms (GCM) 10K type strain sequencing project: providing services to taxonomists for standard genome sequencing and annotation.</title>
        <authorList>
            <consortium name="The Broad Institute Genomics Platform"/>
            <consortium name="The Broad Institute Genome Sequencing Center for Infectious Disease"/>
            <person name="Wu L."/>
            <person name="Ma J."/>
        </authorList>
    </citation>
    <scope>NUCLEOTIDE SEQUENCE [LARGE SCALE GENOMIC DNA]</scope>
    <source>
        <strain evidence="2 3">JCM 14162</strain>
    </source>
</reference>